<dbReference type="RefSeq" id="WP_229832220.1">
    <property type="nucleotide sequence ID" value="NZ_BNAJ01000012.1"/>
</dbReference>
<feature type="chain" id="PRO_5030769602" evidence="1">
    <location>
        <begin position="20"/>
        <end position="201"/>
    </location>
</feature>
<comment type="caution">
    <text evidence="4">The sequence shown here is derived from an EMBL/GenBank/DDBJ whole genome shotgun (WGS) entry which is preliminary data.</text>
</comment>
<reference evidence="3" key="1">
    <citation type="journal article" date="2014" name="Int. J. Syst. Evol. Microbiol.">
        <title>Complete genome of a new Firmicutes species belonging to the dominant human colonic microbiota ('Ruminococcus bicirculans') reveals two chromosomes and a selective capacity to utilize plant glucans.</title>
        <authorList>
            <consortium name="NISC Comparative Sequencing Program"/>
            <person name="Wegmann U."/>
            <person name="Louis P."/>
            <person name="Goesmann A."/>
            <person name="Henrissat B."/>
            <person name="Duncan S.H."/>
            <person name="Flint H.J."/>
        </authorList>
    </citation>
    <scope>NUCLEOTIDE SEQUENCE</scope>
    <source>
        <strain evidence="3">CGMCC 1.18437</strain>
    </source>
</reference>
<dbReference type="EMBL" id="BNAJ01000012">
    <property type="protein sequence ID" value="GHF58374.1"/>
    <property type="molecule type" value="Genomic_DNA"/>
</dbReference>
<organism evidence="4 5">
    <name type="scientific">Deinococcus metalli</name>
    <dbReference type="NCBI Taxonomy" id="1141878"/>
    <lineage>
        <taxon>Bacteria</taxon>
        <taxon>Thermotogati</taxon>
        <taxon>Deinococcota</taxon>
        <taxon>Deinococci</taxon>
        <taxon>Deinococcales</taxon>
        <taxon>Deinococcaceae</taxon>
        <taxon>Deinococcus</taxon>
    </lineage>
</organism>
<keyword evidence="1" id="KW-0732">Signal</keyword>
<dbReference type="InterPro" id="IPR012347">
    <property type="entry name" value="Ferritin-like"/>
</dbReference>
<dbReference type="Gene3D" id="1.20.1260.10">
    <property type="match status" value="1"/>
</dbReference>
<name>A0A7W8NR38_9DEIO</name>
<evidence type="ECO:0000256" key="1">
    <source>
        <dbReference type="SAM" id="SignalP"/>
    </source>
</evidence>
<feature type="signal peptide" evidence="1">
    <location>
        <begin position="1"/>
        <end position="19"/>
    </location>
</feature>
<evidence type="ECO:0000313" key="4">
    <source>
        <dbReference type="EMBL" id="MBB5378531.1"/>
    </source>
</evidence>
<evidence type="ECO:0000313" key="3">
    <source>
        <dbReference type="EMBL" id="GHF58374.1"/>
    </source>
</evidence>
<gene>
    <name evidence="3" type="ORF">GCM10017781_38320</name>
    <name evidence="4" type="ORF">HNQ07_004038</name>
</gene>
<dbReference type="Pfam" id="PF03713">
    <property type="entry name" value="DUF305"/>
    <property type="match status" value="1"/>
</dbReference>
<sequence>MNRTVPFVALALLTASALGAVLPSVHLLHPRDDSADVRFLRDMSAHHAQAVDMSMLLVKRSSDPKVRLLAQDIALTQQAQIGQMTGWLTAWGVTVSGSTPPMKGMDRAAMGLASAEALTTLERLDGSVAEERYLTLMRRHHLGGIAMAKSALNTLRSPLTRSMANRIITSQTAEVRTIDAMLGRQAAPNTPAAPMTDMSHE</sequence>
<dbReference type="InterPro" id="IPR005183">
    <property type="entry name" value="DUF305_CopM-like"/>
</dbReference>
<dbReference type="PANTHER" id="PTHR36933">
    <property type="entry name" value="SLL0788 PROTEIN"/>
    <property type="match status" value="1"/>
</dbReference>
<reference evidence="3" key="4">
    <citation type="submission" date="2024-05" db="EMBL/GenBank/DDBJ databases">
        <authorList>
            <person name="Sun Q."/>
            <person name="Zhou Y."/>
        </authorList>
    </citation>
    <scope>NUCLEOTIDE SEQUENCE</scope>
    <source>
        <strain evidence="3">CGMCC 1.18437</strain>
    </source>
</reference>
<dbReference type="Proteomes" id="UP000539473">
    <property type="component" value="Unassembled WGS sequence"/>
</dbReference>
<evidence type="ECO:0000259" key="2">
    <source>
        <dbReference type="Pfam" id="PF03713"/>
    </source>
</evidence>
<dbReference type="EMBL" id="JACHFK010000013">
    <property type="protein sequence ID" value="MBB5378531.1"/>
    <property type="molecule type" value="Genomic_DNA"/>
</dbReference>
<evidence type="ECO:0000313" key="5">
    <source>
        <dbReference type="Proteomes" id="UP000539473"/>
    </source>
</evidence>
<reference evidence="4 5" key="3">
    <citation type="submission" date="2020-08" db="EMBL/GenBank/DDBJ databases">
        <title>Genomic Encyclopedia of Type Strains, Phase IV (KMG-IV): sequencing the most valuable type-strain genomes for metagenomic binning, comparative biology and taxonomic classification.</title>
        <authorList>
            <person name="Goeker M."/>
        </authorList>
    </citation>
    <scope>NUCLEOTIDE SEQUENCE [LARGE SCALE GENOMIC DNA]</scope>
    <source>
        <strain evidence="4 5">DSM 27521</strain>
    </source>
</reference>
<protein>
    <submittedName>
        <fullName evidence="4">Uncharacterized protein (DUF305 family)</fullName>
    </submittedName>
</protein>
<dbReference type="AlphaFoldDB" id="A0A7W8NR38"/>
<dbReference type="Proteomes" id="UP000619376">
    <property type="component" value="Unassembled WGS sequence"/>
</dbReference>
<reference evidence="6" key="2">
    <citation type="journal article" date="2019" name="Int. J. Syst. Evol. Microbiol.">
        <title>The Global Catalogue of Microorganisms (GCM) 10K type strain sequencing project: providing services to taxonomists for standard genome sequencing and annotation.</title>
        <authorList>
            <consortium name="The Broad Institute Genomics Platform"/>
            <consortium name="The Broad Institute Genome Sequencing Center for Infectious Disease"/>
            <person name="Wu L."/>
            <person name="Ma J."/>
        </authorList>
    </citation>
    <scope>NUCLEOTIDE SEQUENCE [LARGE SCALE GENOMIC DNA]</scope>
    <source>
        <strain evidence="6">CGMCC 1.18437</strain>
    </source>
</reference>
<accession>A0A7W8NR38</accession>
<evidence type="ECO:0000313" key="6">
    <source>
        <dbReference type="Proteomes" id="UP000619376"/>
    </source>
</evidence>
<proteinExistence type="predicted"/>
<feature type="domain" description="DUF305" evidence="2">
    <location>
        <begin position="36"/>
        <end position="182"/>
    </location>
</feature>
<dbReference type="PANTHER" id="PTHR36933:SF1">
    <property type="entry name" value="SLL0788 PROTEIN"/>
    <property type="match status" value="1"/>
</dbReference>
<keyword evidence="6" id="KW-1185">Reference proteome</keyword>